<dbReference type="EMBL" id="JH971409">
    <property type="protein sequence ID" value="EKM75761.1"/>
    <property type="molecule type" value="Genomic_DNA"/>
</dbReference>
<dbReference type="Proteomes" id="UP000008493">
    <property type="component" value="Unassembled WGS sequence"/>
</dbReference>
<dbReference type="GeneID" id="18827576"/>
<feature type="compositionally biased region" description="Basic and acidic residues" evidence="1">
    <location>
        <begin position="256"/>
        <end position="269"/>
    </location>
</feature>
<gene>
    <name evidence="2" type="ORF">AGABI1DRAFT_131990</name>
</gene>
<dbReference type="HOGENOM" id="CLU_1146902_0_0_1"/>
<accession>K5WKE2</accession>
<dbReference type="STRING" id="597362.K5WKE2"/>
<sequence>MSTLTTLTGIVVLTGPRPLDSSKGPRNLLVDATIYAHDDHVQNPSVGLVHFFNDTDNSFSYDPILVHAVLHFANPPPTLNPELRTSSFAHNDYCFVGDIAHVTLLPDSTDPCQECFIIASGSVDNVTSTKGHTFMLKCNQYISFLKSSSSCYLTCSFPDTTRWEKTSLPKVNSTLTVAGTLDAINRAEEGSVSSFILTVEAIGYPPRQQLTKTRQHLSSTDASSSATTKTGFHYSHAPQKQKAIDDETEPGPSTKKKTDSKKDKDAAKN</sequence>
<evidence type="ECO:0000313" key="2">
    <source>
        <dbReference type="EMBL" id="EKM75761.1"/>
    </source>
</evidence>
<evidence type="ECO:0000313" key="3">
    <source>
        <dbReference type="Proteomes" id="UP000008493"/>
    </source>
</evidence>
<dbReference type="OMA" id="HYSHAPQ"/>
<keyword evidence="3" id="KW-1185">Reference proteome</keyword>
<dbReference type="InParanoid" id="K5WKE2"/>
<proteinExistence type="predicted"/>
<organism evidence="2 3">
    <name type="scientific">Agaricus bisporus var. burnettii (strain JB137-S8 / ATCC MYA-4627 / FGSC 10392)</name>
    <name type="common">White button mushroom</name>
    <dbReference type="NCBI Taxonomy" id="597362"/>
    <lineage>
        <taxon>Eukaryota</taxon>
        <taxon>Fungi</taxon>
        <taxon>Dikarya</taxon>
        <taxon>Basidiomycota</taxon>
        <taxon>Agaricomycotina</taxon>
        <taxon>Agaricomycetes</taxon>
        <taxon>Agaricomycetidae</taxon>
        <taxon>Agaricales</taxon>
        <taxon>Agaricineae</taxon>
        <taxon>Agaricaceae</taxon>
        <taxon>Agaricus</taxon>
    </lineage>
</organism>
<name>K5WKE2_AGABU</name>
<dbReference type="KEGG" id="abp:AGABI1DRAFT131990"/>
<evidence type="ECO:0000256" key="1">
    <source>
        <dbReference type="SAM" id="MobiDB-lite"/>
    </source>
</evidence>
<feature type="region of interest" description="Disordered" evidence="1">
    <location>
        <begin position="210"/>
        <end position="269"/>
    </location>
</feature>
<feature type="compositionally biased region" description="Low complexity" evidence="1">
    <location>
        <begin position="218"/>
        <end position="230"/>
    </location>
</feature>
<reference evidence="3" key="1">
    <citation type="journal article" date="2012" name="Proc. Natl. Acad. Sci. U.S.A.">
        <title>Genome sequence of the button mushroom Agaricus bisporus reveals mechanisms governing adaptation to a humic-rich ecological niche.</title>
        <authorList>
            <person name="Morin E."/>
            <person name="Kohler A."/>
            <person name="Baker A.R."/>
            <person name="Foulongne-Oriol M."/>
            <person name="Lombard V."/>
            <person name="Nagy L.G."/>
            <person name="Ohm R.A."/>
            <person name="Patyshakuliyeva A."/>
            <person name="Brun A."/>
            <person name="Aerts A.L."/>
            <person name="Bailey A.M."/>
            <person name="Billette C."/>
            <person name="Coutinho P.M."/>
            <person name="Deakin G."/>
            <person name="Doddapaneni H."/>
            <person name="Floudas D."/>
            <person name="Grimwood J."/>
            <person name="Hilden K."/>
            <person name="Kuees U."/>
            <person name="LaButti K.M."/>
            <person name="Lapidus A."/>
            <person name="Lindquist E.A."/>
            <person name="Lucas S.M."/>
            <person name="Murat C."/>
            <person name="Riley R.W."/>
            <person name="Salamov A.A."/>
            <person name="Schmutz J."/>
            <person name="Subramanian V."/>
            <person name="Woesten H.A.B."/>
            <person name="Xu J."/>
            <person name="Eastwood D.C."/>
            <person name="Foster G.D."/>
            <person name="Sonnenberg A.S."/>
            <person name="Cullen D."/>
            <person name="de Vries R.P."/>
            <person name="Lundell T."/>
            <person name="Hibbett D.S."/>
            <person name="Henrissat B."/>
            <person name="Burton K.S."/>
            <person name="Kerrigan R.W."/>
            <person name="Challen M.P."/>
            <person name="Grigoriev I.V."/>
            <person name="Martin F."/>
        </authorList>
    </citation>
    <scope>NUCLEOTIDE SEQUENCE [LARGE SCALE GENOMIC DNA]</scope>
    <source>
        <strain evidence="3">JB137-S8 / ATCC MYA-4627 / FGSC 10392</strain>
    </source>
</reference>
<dbReference type="AlphaFoldDB" id="K5WKE2"/>
<protein>
    <submittedName>
        <fullName evidence="2">Uncharacterized protein</fullName>
    </submittedName>
</protein>
<dbReference type="RefSeq" id="XP_007333663.1">
    <property type="nucleotide sequence ID" value="XM_007333601.1"/>
</dbReference>